<feature type="transmembrane region" description="Helical" evidence="1">
    <location>
        <begin position="312"/>
        <end position="331"/>
    </location>
</feature>
<feature type="transmembrane region" description="Helical" evidence="1">
    <location>
        <begin position="78"/>
        <end position="97"/>
    </location>
</feature>
<protein>
    <submittedName>
        <fullName evidence="2">MFS/sugar transport protein domain-containing protein</fullName>
    </submittedName>
</protein>
<accession>A0AAD4NF22</accession>
<gene>
    <name evidence="2" type="ORF">DdX_00507</name>
</gene>
<comment type="caution">
    <text evidence="2">The sequence shown here is derived from an EMBL/GenBank/DDBJ whole genome shotgun (WGS) entry which is preliminary data.</text>
</comment>
<dbReference type="SUPFAM" id="SSF103473">
    <property type="entry name" value="MFS general substrate transporter"/>
    <property type="match status" value="1"/>
</dbReference>
<feature type="transmembrane region" description="Helical" evidence="1">
    <location>
        <begin position="177"/>
        <end position="197"/>
    </location>
</feature>
<proteinExistence type="predicted"/>
<feature type="transmembrane region" description="Helical" evidence="1">
    <location>
        <begin position="7"/>
        <end position="29"/>
    </location>
</feature>
<feature type="transmembrane region" description="Helical" evidence="1">
    <location>
        <begin position="147"/>
        <end position="165"/>
    </location>
</feature>
<evidence type="ECO:0000313" key="2">
    <source>
        <dbReference type="EMBL" id="KAI1728336.1"/>
    </source>
</evidence>
<feature type="transmembrane region" description="Helical" evidence="1">
    <location>
        <begin position="380"/>
        <end position="404"/>
    </location>
</feature>
<dbReference type="PANTHER" id="PTHR28658">
    <property type="entry name" value="TRANSMEMBRANE PROTEIN 180"/>
    <property type="match status" value="1"/>
</dbReference>
<dbReference type="InterPro" id="IPR036259">
    <property type="entry name" value="MFS_trans_sf"/>
</dbReference>
<dbReference type="PANTHER" id="PTHR28658:SF1">
    <property type="entry name" value="MAJOR FACILITATOR SUPERFAMILY DOMAIN CONTAINING 13B"/>
    <property type="match status" value="1"/>
</dbReference>
<organism evidence="2 3">
    <name type="scientific">Ditylenchus destructor</name>
    <dbReference type="NCBI Taxonomy" id="166010"/>
    <lineage>
        <taxon>Eukaryota</taxon>
        <taxon>Metazoa</taxon>
        <taxon>Ecdysozoa</taxon>
        <taxon>Nematoda</taxon>
        <taxon>Chromadorea</taxon>
        <taxon>Rhabditida</taxon>
        <taxon>Tylenchina</taxon>
        <taxon>Tylenchomorpha</taxon>
        <taxon>Sphaerularioidea</taxon>
        <taxon>Anguinidae</taxon>
        <taxon>Anguininae</taxon>
        <taxon>Ditylenchus</taxon>
    </lineage>
</organism>
<reference evidence="2" key="1">
    <citation type="submission" date="2022-01" db="EMBL/GenBank/DDBJ databases">
        <title>Genome Sequence Resource for Two Populations of Ditylenchus destructor, the Migratory Endoparasitic Phytonematode.</title>
        <authorList>
            <person name="Zhang H."/>
            <person name="Lin R."/>
            <person name="Xie B."/>
        </authorList>
    </citation>
    <scope>NUCLEOTIDE SEQUENCE</scope>
    <source>
        <strain evidence="2">BazhouSP</strain>
    </source>
</reference>
<dbReference type="Gene3D" id="1.20.1250.20">
    <property type="entry name" value="MFS general substrate transporter like domains"/>
    <property type="match status" value="1"/>
</dbReference>
<keyword evidence="3" id="KW-1185">Reference proteome</keyword>
<name>A0AAD4NF22_9BILA</name>
<feature type="transmembrane region" description="Helical" evidence="1">
    <location>
        <begin position="338"/>
        <end position="360"/>
    </location>
</feature>
<dbReference type="AlphaFoldDB" id="A0AAD4NF22"/>
<sequence length="461" mass="52855">MSKRNGNLAIFSGQIALSLMQSTMMFYYVKVFLNVFHVNEYWFNLAQLLFMFWNAINDPLFGYIQDIGGSWMRDRAKIFTYFGPLMTASFLILWFPWRSGPNSPTYVEGMHLIVGLFLYDAFYSCIGVAWSALFTEVTRTHGKRVKGLKYSQVAILLSVNIITVTEKISHSLDNYSAFLFLMVVIAVISSFCFYVTGRLGSSTSEIRSEKLIEDGNLASDEKSYDSWEKIFILSKQLVFASDFLRVVLTNFVHTCRSVAHMNFASIATDLLIPQSILPKGSWQLSVFFAFCTMVPQILVITNEKLLLRHGAYKIMMFGCFISMCSAFLYLFSSSAYVIMFFMLLDSICVHSTAPLFNILFAEFIEDDTARHERRNTMSSLVFSLNALMVKPAVSIAPVVIVYFLNTHGYETYQKDGMRTEELKRCMLRIIFTIPALLGLLQCLIFRRYSLRHEYTTQALRI</sequence>
<dbReference type="Proteomes" id="UP001201812">
    <property type="component" value="Unassembled WGS sequence"/>
</dbReference>
<dbReference type="Pfam" id="PF13347">
    <property type="entry name" value="MFS_2"/>
    <property type="match status" value="1"/>
</dbReference>
<feature type="transmembrane region" description="Helical" evidence="1">
    <location>
        <begin position="425"/>
        <end position="446"/>
    </location>
</feature>
<evidence type="ECO:0000256" key="1">
    <source>
        <dbReference type="SAM" id="Phobius"/>
    </source>
</evidence>
<dbReference type="EMBL" id="JAKKPZ010000001">
    <property type="protein sequence ID" value="KAI1728336.1"/>
    <property type="molecule type" value="Genomic_DNA"/>
</dbReference>
<feature type="transmembrane region" description="Helical" evidence="1">
    <location>
        <begin position="109"/>
        <end position="135"/>
    </location>
</feature>
<keyword evidence="1" id="KW-0472">Membrane</keyword>
<keyword evidence="1" id="KW-0812">Transmembrane</keyword>
<keyword evidence="1" id="KW-1133">Transmembrane helix</keyword>
<dbReference type="InterPro" id="IPR040035">
    <property type="entry name" value="TMEM180"/>
</dbReference>
<evidence type="ECO:0000313" key="3">
    <source>
        <dbReference type="Proteomes" id="UP001201812"/>
    </source>
</evidence>